<accession>A0A2N9J2F9</accession>
<feature type="transmembrane region" description="Helical" evidence="1">
    <location>
        <begin position="217"/>
        <end position="238"/>
    </location>
</feature>
<dbReference type="EMBL" id="OIVN01006328">
    <property type="protein sequence ID" value="SPD30700.1"/>
    <property type="molecule type" value="Genomic_DNA"/>
</dbReference>
<keyword evidence="1" id="KW-0812">Transmembrane</keyword>
<evidence type="ECO:0000313" key="2">
    <source>
        <dbReference type="EMBL" id="SPD30700.1"/>
    </source>
</evidence>
<feature type="transmembrane region" description="Helical" evidence="1">
    <location>
        <begin position="156"/>
        <end position="176"/>
    </location>
</feature>
<gene>
    <name evidence="2" type="ORF">FSB_LOCUS58582</name>
</gene>
<organism evidence="2">
    <name type="scientific">Fagus sylvatica</name>
    <name type="common">Beechnut</name>
    <dbReference type="NCBI Taxonomy" id="28930"/>
    <lineage>
        <taxon>Eukaryota</taxon>
        <taxon>Viridiplantae</taxon>
        <taxon>Streptophyta</taxon>
        <taxon>Embryophyta</taxon>
        <taxon>Tracheophyta</taxon>
        <taxon>Spermatophyta</taxon>
        <taxon>Magnoliopsida</taxon>
        <taxon>eudicotyledons</taxon>
        <taxon>Gunneridae</taxon>
        <taxon>Pentapetalae</taxon>
        <taxon>rosids</taxon>
        <taxon>fabids</taxon>
        <taxon>Fagales</taxon>
        <taxon>Fagaceae</taxon>
        <taxon>Fagus</taxon>
    </lineage>
</organism>
<sequence length="269" mass="28835">MGLGPCACSRCWLLMLIKEYYVNLGSTGRNGFPTSTTAIGHVDILTKTNVIFISHNKVSSYCEVGSSSVQQAYLVLAVLYLYPYPYPYHDHPLQYPEPSPLTGWTTDWGQLDWGTEDGPTDCVCGPTDCVGDDGVTSANDASGLNVWVRKLIVCSWWAAEMGVVLWATEMGVVVWATEMGVVVLGDEMGVVVWAAEMGVVVWATDMGVVVWATDIGVVSVTVVASLNWMGGTLILLLGSDGRDGRCARGCGGRCARGRRLRVAVGGTVV</sequence>
<proteinExistence type="predicted"/>
<evidence type="ECO:0000256" key="1">
    <source>
        <dbReference type="SAM" id="Phobius"/>
    </source>
</evidence>
<keyword evidence="1" id="KW-1133">Transmembrane helix</keyword>
<keyword evidence="1" id="KW-0472">Membrane</keyword>
<feature type="transmembrane region" description="Helical" evidence="1">
    <location>
        <begin position="188"/>
        <end position="211"/>
    </location>
</feature>
<dbReference type="AlphaFoldDB" id="A0A2N9J2F9"/>
<protein>
    <submittedName>
        <fullName evidence="2">Uncharacterized protein</fullName>
    </submittedName>
</protein>
<name>A0A2N9J2F9_FAGSY</name>
<reference evidence="2" key="1">
    <citation type="submission" date="2018-02" db="EMBL/GenBank/DDBJ databases">
        <authorList>
            <person name="Cohen D.B."/>
            <person name="Kent A.D."/>
        </authorList>
    </citation>
    <scope>NUCLEOTIDE SEQUENCE</scope>
</reference>